<protein>
    <recommendedName>
        <fullName evidence="2">DM13 domain-containing protein</fullName>
    </recommendedName>
</protein>
<dbReference type="Pfam" id="PF10517">
    <property type="entry name" value="DM13"/>
    <property type="match status" value="1"/>
</dbReference>
<feature type="transmembrane region" description="Helical" evidence="1">
    <location>
        <begin position="7"/>
        <end position="28"/>
    </location>
</feature>
<keyword evidence="4" id="KW-1185">Reference proteome</keyword>
<dbReference type="Proteomes" id="UP000283255">
    <property type="component" value="Unassembled WGS sequence"/>
</dbReference>
<gene>
    <name evidence="3" type="ORF">D1Z90_10520</name>
</gene>
<keyword evidence="1" id="KW-0812">Transmembrane</keyword>
<comment type="caution">
    <text evidence="3">The sequence shown here is derived from an EMBL/GenBank/DDBJ whole genome shotgun (WGS) entry which is preliminary data.</text>
</comment>
<organism evidence="3 4">
    <name type="scientific">Motilimonas pumila</name>
    <dbReference type="NCBI Taxonomy" id="2303987"/>
    <lineage>
        <taxon>Bacteria</taxon>
        <taxon>Pseudomonadati</taxon>
        <taxon>Pseudomonadota</taxon>
        <taxon>Gammaproteobacteria</taxon>
        <taxon>Alteromonadales</taxon>
        <taxon>Alteromonadales genera incertae sedis</taxon>
        <taxon>Motilimonas</taxon>
    </lineage>
</organism>
<accession>A0A418YEJ7</accession>
<evidence type="ECO:0000313" key="4">
    <source>
        <dbReference type="Proteomes" id="UP000283255"/>
    </source>
</evidence>
<evidence type="ECO:0000313" key="3">
    <source>
        <dbReference type="EMBL" id="RJG47562.1"/>
    </source>
</evidence>
<proteinExistence type="predicted"/>
<keyword evidence="1" id="KW-0472">Membrane</keyword>
<evidence type="ECO:0000256" key="1">
    <source>
        <dbReference type="SAM" id="Phobius"/>
    </source>
</evidence>
<sequence length="159" mass="17594">MKMIRYAILAISHVLTLVVGIGLGIYMLPILIAPKAPSTAEIAKVTAQTEFTASFTRERQDSDALHWGEGKVVLSADAIGFMGELAPGPDYKLYLSPRFVETEADFNALKSQMVRVGDVKTFENFLLPLPQTVALSQYNTVVIWCETFGQFITSGQYRE</sequence>
<evidence type="ECO:0000259" key="2">
    <source>
        <dbReference type="PROSITE" id="PS51549"/>
    </source>
</evidence>
<keyword evidence="1" id="KW-1133">Transmembrane helix</keyword>
<dbReference type="AlphaFoldDB" id="A0A418YEJ7"/>
<dbReference type="EMBL" id="QZCH01000012">
    <property type="protein sequence ID" value="RJG47562.1"/>
    <property type="molecule type" value="Genomic_DNA"/>
</dbReference>
<feature type="domain" description="DM13" evidence="2">
    <location>
        <begin position="53"/>
        <end position="158"/>
    </location>
</feature>
<dbReference type="OrthoDB" id="6106486at2"/>
<dbReference type="PROSITE" id="PS51549">
    <property type="entry name" value="DM13"/>
    <property type="match status" value="1"/>
</dbReference>
<dbReference type="RefSeq" id="WP_119910715.1">
    <property type="nucleotide sequence ID" value="NZ_QZCH01000012.1"/>
</dbReference>
<name>A0A418YEJ7_9GAMM</name>
<dbReference type="InterPro" id="IPR019545">
    <property type="entry name" value="DM13_domain"/>
</dbReference>
<reference evidence="3 4" key="2">
    <citation type="submission" date="2019-01" db="EMBL/GenBank/DDBJ databases">
        <title>Motilimonas pumilus sp. nov., isolated from the gut of sea cucumber (Apostichopus japonicus).</title>
        <authorList>
            <person name="Wang F.-Q."/>
            <person name="Ren L.-H."/>
            <person name="Lin Y.-W."/>
            <person name="Sun G.-H."/>
            <person name="Du Z.-J."/>
            <person name="Zhao J.-X."/>
            <person name="Liu X.-J."/>
            <person name="Liu L.-J."/>
        </authorList>
    </citation>
    <scope>NUCLEOTIDE SEQUENCE [LARGE SCALE GENOMIC DNA]</scope>
    <source>
        <strain evidence="3 4">PLHSC7-2</strain>
    </source>
</reference>
<reference evidence="3 4" key="1">
    <citation type="submission" date="2018-09" db="EMBL/GenBank/DDBJ databases">
        <authorList>
            <person name="Wang F."/>
        </authorList>
    </citation>
    <scope>NUCLEOTIDE SEQUENCE [LARGE SCALE GENOMIC DNA]</scope>
    <source>
        <strain evidence="3 4">PLHSC7-2</strain>
    </source>
</reference>